<reference evidence="6" key="2">
    <citation type="submission" date="2020-09" db="EMBL/GenBank/DDBJ databases">
        <authorList>
            <person name="Sun Q."/>
            <person name="Kim S."/>
        </authorList>
    </citation>
    <scope>NUCLEOTIDE SEQUENCE</scope>
    <source>
        <strain evidence="6">KCTC 32296</strain>
    </source>
</reference>
<dbReference type="InterPro" id="IPR005119">
    <property type="entry name" value="LysR_subst-bd"/>
</dbReference>
<dbReference type="AlphaFoldDB" id="A0A918UPU3"/>
<organism evidence="6 7">
    <name type="scientific">Asticcacaulis endophyticus</name>
    <dbReference type="NCBI Taxonomy" id="1395890"/>
    <lineage>
        <taxon>Bacteria</taxon>
        <taxon>Pseudomonadati</taxon>
        <taxon>Pseudomonadota</taxon>
        <taxon>Alphaproteobacteria</taxon>
        <taxon>Caulobacterales</taxon>
        <taxon>Caulobacteraceae</taxon>
        <taxon>Asticcacaulis</taxon>
    </lineage>
</organism>
<dbReference type="GO" id="GO:0006351">
    <property type="term" value="P:DNA-templated transcription"/>
    <property type="evidence" value="ECO:0007669"/>
    <property type="project" value="TreeGrafter"/>
</dbReference>
<dbReference type="SUPFAM" id="SSF46785">
    <property type="entry name" value="Winged helix' DNA-binding domain"/>
    <property type="match status" value="1"/>
</dbReference>
<dbReference type="GO" id="GO:0043565">
    <property type="term" value="F:sequence-specific DNA binding"/>
    <property type="evidence" value="ECO:0007669"/>
    <property type="project" value="TreeGrafter"/>
</dbReference>
<accession>A0A918UPU3</accession>
<dbReference type="Gene3D" id="1.10.10.10">
    <property type="entry name" value="Winged helix-like DNA-binding domain superfamily/Winged helix DNA-binding domain"/>
    <property type="match status" value="1"/>
</dbReference>
<reference evidence="6" key="1">
    <citation type="journal article" date="2014" name="Int. J. Syst. Evol. Microbiol.">
        <title>Complete genome sequence of Corynebacterium casei LMG S-19264T (=DSM 44701T), isolated from a smear-ripened cheese.</title>
        <authorList>
            <consortium name="US DOE Joint Genome Institute (JGI-PGF)"/>
            <person name="Walter F."/>
            <person name="Albersmeier A."/>
            <person name="Kalinowski J."/>
            <person name="Ruckert C."/>
        </authorList>
    </citation>
    <scope>NUCLEOTIDE SEQUENCE</scope>
    <source>
        <strain evidence="6">KCTC 32296</strain>
    </source>
</reference>
<dbReference type="GO" id="GO:0003700">
    <property type="term" value="F:DNA-binding transcription factor activity"/>
    <property type="evidence" value="ECO:0007669"/>
    <property type="project" value="InterPro"/>
</dbReference>
<keyword evidence="7" id="KW-1185">Reference proteome</keyword>
<evidence type="ECO:0000313" key="6">
    <source>
        <dbReference type="EMBL" id="GGZ25111.1"/>
    </source>
</evidence>
<dbReference type="FunFam" id="1.10.10.10:FF:000001">
    <property type="entry name" value="LysR family transcriptional regulator"/>
    <property type="match status" value="1"/>
</dbReference>
<dbReference type="PROSITE" id="PS50931">
    <property type="entry name" value="HTH_LYSR"/>
    <property type="match status" value="1"/>
</dbReference>
<dbReference type="SUPFAM" id="SSF53850">
    <property type="entry name" value="Periplasmic binding protein-like II"/>
    <property type="match status" value="1"/>
</dbReference>
<gene>
    <name evidence="6" type="ORF">GCM10011273_08050</name>
</gene>
<protein>
    <submittedName>
        <fullName evidence="6">LysR family transcriptional regulator</fullName>
    </submittedName>
</protein>
<dbReference type="InterPro" id="IPR036388">
    <property type="entry name" value="WH-like_DNA-bd_sf"/>
</dbReference>
<keyword evidence="2" id="KW-0805">Transcription regulation</keyword>
<evidence type="ECO:0000256" key="4">
    <source>
        <dbReference type="ARBA" id="ARBA00023163"/>
    </source>
</evidence>
<dbReference type="Pfam" id="PF00126">
    <property type="entry name" value="HTH_1"/>
    <property type="match status" value="1"/>
</dbReference>
<dbReference type="EMBL" id="BMZB01000001">
    <property type="protein sequence ID" value="GGZ25111.1"/>
    <property type="molecule type" value="Genomic_DNA"/>
</dbReference>
<dbReference type="PANTHER" id="PTHR30537:SF72">
    <property type="entry name" value="LYSR FAMILY TRANSCRIPTIONAL REGULATOR"/>
    <property type="match status" value="1"/>
</dbReference>
<dbReference type="Pfam" id="PF03466">
    <property type="entry name" value="LysR_substrate"/>
    <property type="match status" value="1"/>
</dbReference>
<name>A0A918UPU3_9CAUL</name>
<evidence type="ECO:0000256" key="3">
    <source>
        <dbReference type="ARBA" id="ARBA00023125"/>
    </source>
</evidence>
<dbReference type="InterPro" id="IPR036390">
    <property type="entry name" value="WH_DNA-bd_sf"/>
</dbReference>
<dbReference type="Gene3D" id="3.40.190.290">
    <property type="match status" value="1"/>
</dbReference>
<evidence type="ECO:0000256" key="1">
    <source>
        <dbReference type="ARBA" id="ARBA00009437"/>
    </source>
</evidence>
<evidence type="ECO:0000259" key="5">
    <source>
        <dbReference type="PROSITE" id="PS50931"/>
    </source>
</evidence>
<evidence type="ECO:0000313" key="7">
    <source>
        <dbReference type="Proteomes" id="UP000662572"/>
    </source>
</evidence>
<feature type="domain" description="HTH lysR-type" evidence="5">
    <location>
        <begin position="6"/>
        <end position="63"/>
    </location>
</feature>
<dbReference type="Proteomes" id="UP000662572">
    <property type="component" value="Unassembled WGS sequence"/>
</dbReference>
<evidence type="ECO:0000256" key="2">
    <source>
        <dbReference type="ARBA" id="ARBA00023015"/>
    </source>
</evidence>
<keyword evidence="4" id="KW-0804">Transcription</keyword>
<dbReference type="PANTHER" id="PTHR30537">
    <property type="entry name" value="HTH-TYPE TRANSCRIPTIONAL REGULATOR"/>
    <property type="match status" value="1"/>
</dbReference>
<dbReference type="CDD" id="cd08472">
    <property type="entry name" value="PBP2_CrgA_like_3"/>
    <property type="match status" value="1"/>
</dbReference>
<comment type="caution">
    <text evidence="6">The sequence shown here is derived from an EMBL/GenBank/DDBJ whole genome shotgun (WGS) entry which is preliminary data.</text>
</comment>
<dbReference type="FunFam" id="3.40.190.290:FF:000001">
    <property type="entry name" value="Transcriptional regulator, LysR family"/>
    <property type="match status" value="1"/>
</dbReference>
<keyword evidence="3" id="KW-0238">DNA-binding</keyword>
<dbReference type="InterPro" id="IPR058163">
    <property type="entry name" value="LysR-type_TF_proteobact-type"/>
</dbReference>
<dbReference type="InterPro" id="IPR000847">
    <property type="entry name" value="LysR_HTH_N"/>
</dbReference>
<sequence length="308" mass="34333">MRGYMDRLEAMKIFTRVAELSSFSGAALDLDLPRATVSTQVQALEAYLGTQLLYRTTRRVQLTHDGEVFYARARDMLADMDEMEALFQQTPASLKGRLRVDMPQGLAQTLFMRHLPEFMAQHPELEIDLSCTDRRVDIIAEGFDCVLRVGTLNDSALMARPLGHMALINVASPDYLKAYGTPRTLEDLSHHRLIHYAANISARAESGDAGFEYFDGKEYQTLPMPGAITVNNTAVYSQAALMGLGIIQVPRIGAAPHLLSGALLEVLPDHKAAPMPVNLIYPRRRHLARRVQVFMTWATALVKDHIEA</sequence>
<proteinExistence type="inferred from homology"/>
<comment type="similarity">
    <text evidence="1">Belongs to the LysR transcriptional regulatory family.</text>
</comment>